<keyword evidence="2" id="KW-1133">Transmembrane helix</keyword>
<dbReference type="AlphaFoldDB" id="A0A0K9PWJ3"/>
<evidence type="ECO:0000256" key="1">
    <source>
        <dbReference type="SAM" id="MobiDB-lite"/>
    </source>
</evidence>
<reference evidence="5" key="1">
    <citation type="journal article" date="2016" name="Nature">
        <title>The genome of the seagrass Zostera marina reveals angiosperm adaptation to the sea.</title>
        <authorList>
            <person name="Olsen J.L."/>
            <person name="Rouze P."/>
            <person name="Verhelst B."/>
            <person name="Lin Y.-C."/>
            <person name="Bayer T."/>
            <person name="Collen J."/>
            <person name="Dattolo E."/>
            <person name="De Paoli E."/>
            <person name="Dittami S."/>
            <person name="Maumus F."/>
            <person name="Michel G."/>
            <person name="Kersting A."/>
            <person name="Lauritano C."/>
            <person name="Lohaus R."/>
            <person name="Toepel M."/>
            <person name="Tonon T."/>
            <person name="Vanneste K."/>
            <person name="Amirebrahimi M."/>
            <person name="Brakel J."/>
            <person name="Bostroem C."/>
            <person name="Chovatia M."/>
            <person name="Grimwood J."/>
            <person name="Jenkins J.W."/>
            <person name="Jueterbock A."/>
            <person name="Mraz A."/>
            <person name="Stam W.T."/>
            <person name="Tice H."/>
            <person name="Bornberg-Bauer E."/>
            <person name="Green P.J."/>
            <person name="Pearson G.A."/>
            <person name="Procaccini G."/>
            <person name="Duarte C.M."/>
            <person name="Schmutz J."/>
            <person name="Reusch T.B.H."/>
            <person name="Van de Peer Y."/>
        </authorList>
    </citation>
    <scope>NUCLEOTIDE SEQUENCE [LARGE SCALE GENOMIC DNA]</scope>
    <source>
        <strain evidence="5">cv. Finnish</strain>
    </source>
</reference>
<organism evidence="4 5">
    <name type="scientific">Zostera marina</name>
    <name type="common">Eelgrass</name>
    <dbReference type="NCBI Taxonomy" id="29655"/>
    <lineage>
        <taxon>Eukaryota</taxon>
        <taxon>Viridiplantae</taxon>
        <taxon>Streptophyta</taxon>
        <taxon>Embryophyta</taxon>
        <taxon>Tracheophyta</taxon>
        <taxon>Spermatophyta</taxon>
        <taxon>Magnoliopsida</taxon>
        <taxon>Liliopsida</taxon>
        <taxon>Zosteraceae</taxon>
        <taxon>Zostera</taxon>
    </lineage>
</organism>
<proteinExistence type="predicted"/>
<evidence type="ECO:0000256" key="2">
    <source>
        <dbReference type="SAM" id="Phobius"/>
    </source>
</evidence>
<evidence type="ECO:0000313" key="4">
    <source>
        <dbReference type="EMBL" id="KMZ73423.1"/>
    </source>
</evidence>
<keyword evidence="2" id="KW-0812">Transmembrane</keyword>
<keyword evidence="5" id="KW-1185">Reference proteome</keyword>
<dbReference type="EMBL" id="LFYR01000584">
    <property type="protein sequence ID" value="KMZ73423.1"/>
    <property type="molecule type" value="Genomic_DNA"/>
</dbReference>
<dbReference type="OrthoDB" id="782346at2759"/>
<feature type="domain" description="PPC" evidence="3">
    <location>
        <begin position="66"/>
        <end position="203"/>
    </location>
</feature>
<dbReference type="InterPro" id="IPR014476">
    <property type="entry name" value="AHL15-29"/>
</dbReference>
<dbReference type="GO" id="GO:0005634">
    <property type="term" value="C:nucleus"/>
    <property type="evidence" value="ECO:0000318"/>
    <property type="project" value="GO_Central"/>
</dbReference>
<name>A0A0K9PWJ3_ZOSMR</name>
<evidence type="ECO:0000313" key="5">
    <source>
        <dbReference type="Proteomes" id="UP000036987"/>
    </source>
</evidence>
<accession>A0A0K9PWJ3</accession>
<feature type="transmembrane region" description="Helical" evidence="2">
    <location>
        <begin position="160"/>
        <end position="182"/>
    </location>
</feature>
<feature type="region of interest" description="Disordered" evidence="1">
    <location>
        <begin position="249"/>
        <end position="278"/>
    </location>
</feature>
<evidence type="ECO:0000259" key="3">
    <source>
        <dbReference type="PROSITE" id="PS51742"/>
    </source>
</evidence>
<dbReference type="PROSITE" id="PS51742">
    <property type="entry name" value="PPC"/>
    <property type="match status" value="1"/>
</dbReference>
<dbReference type="Pfam" id="PF03479">
    <property type="entry name" value="PCC"/>
    <property type="match status" value="1"/>
</dbReference>
<feature type="compositionally biased region" description="Polar residues" evidence="1">
    <location>
        <begin position="8"/>
        <end position="23"/>
    </location>
</feature>
<comment type="caution">
    <text evidence="4">The sequence shown here is derived from an EMBL/GenBank/DDBJ whole genome shotgun (WGS) entry which is preliminary data.</text>
</comment>
<dbReference type="SUPFAM" id="SSF117856">
    <property type="entry name" value="AF0104/ALDC/Ptd012-like"/>
    <property type="match status" value="1"/>
</dbReference>
<dbReference type="OMA" id="DETHRST"/>
<sequence length="278" mass="29384">MKDEVEVSSRTQKPSSESPSNSQRKQKKTSTGGDGASIEVSRRPRGRPPGSKNKPKPPVVITRDSTTIMRPFILEISTGNDVVDALSVYSRRRNFGVSIISAKGSVANLTFCQPSSTTTTANSTVTFQGRFEILSISGTLFPPSFSGSFSVSVAGPRGQIVGGIIAGPMVAVGTVTVIAAIFEEPEIVRLPREEVPSLSVSASEGDGGGRSEDVEEPKKVRLDYHDVHGRGGIGSLAADKSIYSCHLPSDVIWSTPPPPPPPPPSTTTTTTSTHHSPY</sequence>
<gene>
    <name evidence="4" type="ORF">ZOSMA_149G00080</name>
</gene>
<feature type="compositionally biased region" description="Pro residues" evidence="1">
    <location>
        <begin position="255"/>
        <end position="265"/>
    </location>
</feature>
<dbReference type="GO" id="GO:0003680">
    <property type="term" value="F:minor groove of adenine-thymine-rich DNA binding"/>
    <property type="evidence" value="ECO:0000318"/>
    <property type="project" value="GO_Central"/>
</dbReference>
<dbReference type="Gene3D" id="3.30.1330.80">
    <property type="entry name" value="Hypothetical protein, similar to alpha- acetolactate decarboxylase, domain 2"/>
    <property type="match status" value="1"/>
</dbReference>
<protein>
    <recommendedName>
        <fullName evidence="3">PPC domain-containing protein</fullName>
    </recommendedName>
</protein>
<dbReference type="PANTHER" id="PTHR31100">
    <property type="entry name" value="AT-HOOK MOTIF NUCLEAR-LOCALIZED PROTEIN 15"/>
    <property type="match status" value="1"/>
</dbReference>
<feature type="compositionally biased region" description="Low complexity" evidence="1">
    <location>
        <begin position="266"/>
        <end position="278"/>
    </location>
</feature>
<dbReference type="GO" id="GO:0003700">
    <property type="term" value="F:DNA-binding transcription factor activity"/>
    <property type="evidence" value="ECO:0000318"/>
    <property type="project" value="GO_Central"/>
</dbReference>
<feature type="region of interest" description="Disordered" evidence="1">
    <location>
        <begin position="1"/>
        <end position="62"/>
    </location>
</feature>
<dbReference type="PANTHER" id="PTHR31100:SF69">
    <property type="entry name" value="AT-HOOK MOTIF NUCLEAR-LOCALIZED PROTEIN 17-RELATED"/>
    <property type="match status" value="1"/>
</dbReference>
<dbReference type="InterPro" id="IPR005175">
    <property type="entry name" value="PPC_dom"/>
</dbReference>
<dbReference type="CDD" id="cd11378">
    <property type="entry name" value="DUF296"/>
    <property type="match status" value="1"/>
</dbReference>
<keyword evidence="2" id="KW-0472">Membrane</keyword>
<feature type="region of interest" description="Disordered" evidence="1">
    <location>
        <begin position="195"/>
        <end position="220"/>
    </location>
</feature>
<dbReference type="Proteomes" id="UP000036987">
    <property type="component" value="Unassembled WGS sequence"/>
</dbReference>
<feature type="compositionally biased region" description="Basic and acidic residues" evidence="1">
    <location>
        <begin position="207"/>
        <end position="220"/>
    </location>
</feature>